<dbReference type="GO" id="GO:0005634">
    <property type="term" value="C:nucleus"/>
    <property type="evidence" value="ECO:0007669"/>
    <property type="project" value="TreeGrafter"/>
</dbReference>
<dbReference type="AlphaFoldDB" id="A0A915PRX1"/>
<organism evidence="7 8">
    <name type="scientific">Setaria digitata</name>
    <dbReference type="NCBI Taxonomy" id="48799"/>
    <lineage>
        <taxon>Eukaryota</taxon>
        <taxon>Metazoa</taxon>
        <taxon>Ecdysozoa</taxon>
        <taxon>Nematoda</taxon>
        <taxon>Chromadorea</taxon>
        <taxon>Rhabditida</taxon>
        <taxon>Spirurina</taxon>
        <taxon>Spiruromorpha</taxon>
        <taxon>Filarioidea</taxon>
        <taxon>Setariidae</taxon>
        <taxon>Setaria</taxon>
    </lineage>
</organism>
<reference evidence="8" key="1">
    <citation type="submission" date="2022-11" db="UniProtKB">
        <authorList>
            <consortium name="WormBaseParasite"/>
        </authorList>
    </citation>
    <scope>IDENTIFICATION</scope>
</reference>
<name>A0A915PRX1_9BILA</name>
<dbReference type="InterPro" id="IPR006571">
    <property type="entry name" value="TLDc_dom"/>
</dbReference>
<accession>A0A915PRX1</accession>
<evidence type="ECO:0000256" key="5">
    <source>
        <dbReference type="SAM" id="MobiDB-lite"/>
    </source>
</evidence>
<evidence type="ECO:0000256" key="2">
    <source>
        <dbReference type="ARBA" id="ARBA00009540"/>
    </source>
</evidence>
<proteinExistence type="inferred from homology"/>
<evidence type="ECO:0000256" key="3">
    <source>
        <dbReference type="ARBA" id="ARBA00023128"/>
    </source>
</evidence>
<comment type="subcellular location">
    <subcellularLocation>
        <location evidence="1">Mitochondrion</location>
    </subcellularLocation>
</comment>
<evidence type="ECO:0000313" key="7">
    <source>
        <dbReference type="Proteomes" id="UP000887581"/>
    </source>
</evidence>
<dbReference type="PROSITE" id="PS51886">
    <property type="entry name" value="TLDC"/>
    <property type="match status" value="1"/>
</dbReference>
<protein>
    <recommendedName>
        <fullName evidence="4">Oxidation resistance protein 1</fullName>
    </recommendedName>
</protein>
<keyword evidence="3" id="KW-0496">Mitochondrion</keyword>
<dbReference type="Pfam" id="PF07534">
    <property type="entry name" value="TLD"/>
    <property type="match status" value="1"/>
</dbReference>
<dbReference type="GO" id="GO:0006979">
    <property type="term" value="P:response to oxidative stress"/>
    <property type="evidence" value="ECO:0007669"/>
    <property type="project" value="TreeGrafter"/>
</dbReference>
<feature type="domain" description="TLDc" evidence="6">
    <location>
        <begin position="353"/>
        <end position="526"/>
    </location>
</feature>
<comment type="similarity">
    <text evidence="2">Belongs to the OXR1 family.</text>
</comment>
<evidence type="ECO:0000256" key="4">
    <source>
        <dbReference type="ARBA" id="ARBA00040604"/>
    </source>
</evidence>
<feature type="region of interest" description="Disordered" evidence="5">
    <location>
        <begin position="112"/>
        <end position="133"/>
    </location>
</feature>
<dbReference type="Proteomes" id="UP000887581">
    <property type="component" value="Unplaced"/>
</dbReference>
<sequence>MGITGSHPDIYHNSINSPKRYRHILGRHSLPNKYSLSAHFTSCRSCAEEKFFPPPILHTKFHQLDLNSTIMGNSNIFDAGKMIKQDPETFLMNVDKQRKCLSSEDIILDSRNSQEFPSASRREDKKLSFPVSESSSQRKLLSPAKSFKRKVRVKMSSTSSASSGVDSVSEEDSEVAFKKIEEKKEEVSLKHDNEAPELLCEQMAEADLHIPRCSLDSGASFDEDETKNTANNAIFDDTSVSKNFETVFEEKDRNDDNIVTEKSRKKSTSKRKKCRKFSLVKSFQKMSRRAVSLPSAYMANSSKAEEASSRIFGSSCLSREWEIVTVKEMCRRLSLSQLDKVVLPLPDGATSSQILDEVMIRQMVDVLPARAAGYPWINIYNSEKHGFSLHTFYRKMIDWDEEMSPILLIIRDCEKNVFGAVVSTTVRPCEHFFGTGDSCFLYKYTNDFEMNEKVLRIYPWSGLNQFFVKASMDSLSVGAGGGHYGLWLDADLNNGRTQTCETFQNEPLAGESEDFAIQFVEAYGFRMG</sequence>
<keyword evidence="7" id="KW-1185">Reference proteome</keyword>
<dbReference type="SMART" id="SM00584">
    <property type="entry name" value="TLDc"/>
    <property type="match status" value="1"/>
</dbReference>
<dbReference type="PANTHER" id="PTHR23354">
    <property type="entry name" value="NUCLEOLAR PROTEIN 7/ESTROGEN RECEPTOR COACTIVATOR-RELATED"/>
    <property type="match status" value="1"/>
</dbReference>
<evidence type="ECO:0000256" key="1">
    <source>
        <dbReference type="ARBA" id="ARBA00004173"/>
    </source>
</evidence>
<dbReference type="PANTHER" id="PTHR23354:SF62">
    <property type="entry name" value="MUSTARD, ISOFORM V"/>
    <property type="match status" value="1"/>
</dbReference>
<evidence type="ECO:0000259" key="6">
    <source>
        <dbReference type="PROSITE" id="PS51886"/>
    </source>
</evidence>
<dbReference type="GO" id="GO:0005739">
    <property type="term" value="C:mitochondrion"/>
    <property type="evidence" value="ECO:0007669"/>
    <property type="project" value="UniProtKB-SubCell"/>
</dbReference>
<evidence type="ECO:0000313" key="8">
    <source>
        <dbReference type="WBParaSite" id="sdigi.contig377.g7871.t1"/>
    </source>
</evidence>
<dbReference type="WBParaSite" id="sdigi.contig377.g7871.t1">
    <property type="protein sequence ID" value="sdigi.contig377.g7871.t1"/>
    <property type="gene ID" value="sdigi.contig377.g7871"/>
</dbReference>